<sequence>MSDPSKAVVLYRGRRNSNAENIPPPSRPSSPFDQPHRSRGSRPHTLHLQYITPPFVFEYFSNPNVTVFIAARVMYTPPYPGFSQDNGGGGYGHHLPNGYIPSPSAASSSASSLFSSSQSSQSSHRAANRLHQPNNFNGSSAVATQGSAPYAHSTPVVDNSENNRSQQTIPQDNQWPQQQPWYQAPLQHYQQPMFGQGPIFGHQDQQQQHGHHGHAMMPQNQYQSPGANNPSYHFHFGSPGSYDVNFAHNNAKYE</sequence>
<feature type="compositionally biased region" description="Polar residues" evidence="1">
    <location>
        <begin position="156"/>
        <end position="165"/>
    </location>
</feature>
<protein>
    <submittedName>
        <fullName evidence="2">Uncharacterized protein</fullName>
    </submittedName>
</protein>
<reference evidence="2 3" key="1">
    <citation type="submission" date="2015-12" db="EMBL/GenBank/DDBJ databases">
        <title>The genome of Folsomia candida.</title>
        <authorList>
            <person name="Faddeeva A."/>
            <person name="Derks M.F."/>
            <person name="Anvar Y."/>
            <person name="Smit S."/>
            <person name="Van Straalen N."/>
            <person name="Roelofs D."/>
        </authorList>
    </citation>
    <scope>NUCLEOTIDE SEQUENCE [LARGE SCALE GENOMIC DNA]</scope>
    <source>
        <strain evidence="2 3">VU population</strain>
        <tissue evidence="2">Whole body</tissue>
    </source>
</reference>
<keyword evidence="3" id="KW-1185">Reference proteome</keyword>
<feature type="region of interest" description="Disordered" evidence="1">
    <location>
        <begin position="1"/>
        <end position="42"/>
    </location>
</feature>
<name>A0A226D5V3_FOLCA</name>
<feature type="region of interest" description="Disordered" evidence="1">
    <location>
        <begin position="202"/>
        <end position="227"/>
    </location>
</feature>
<organism evidence="2 3">
    <name type="scientific">Folsomia candida</name>
    <name type="common">Springtail</name>
    <dbReference type="NCBI Taxonomy" id="158441"/>
    <lineage>
        <taxon>Eukaryota</taxon>
        <taxon>Metazoa</taxon>
        <taxon>Ecdysozoa</taxon>
        <taxon>Arthropoda</taxon>
        <taxon>Hexapoda</taxon>
        <taxon>Collembola</taxon>
        <taxon>Entomobryomorpha</taxon>
        <taxon>Isotomoidea</taxon>
        <taxon>Isotomidae</taxon>
        <taxon>Proisotominae</taxon>
        <taxon>Folsomia</taxon>
    </lineage>
</organism>
<dbReference type="EMBL" id="LNIX01000033">
    <property type="protein sequence ID" value="OXA40470.1"/>
    <property type="molecule type" value="Genomic_DNA"/>
</dbReference>
<evidence type="ECO:0000256" key="1">
    <source>
        <dbReference type="SAM" id="MobiDB-lite"/>
    </source>
</evidence>
<evidence type="ECO:0000313" key="3">
    <source>
        <dbReference type="Proteomes" id="UP000198287"/>
    </source>
</evidence>
<evidence type="ECO:0000313" key="2">
    <source>
        <dbReference type="EMBL" id="OXA40470.1"/>
    </source>
</evidence>
<dbReference type="AlphaFoldDB" id="A0A226D5V3"/>
<dbReference type="Proteomes" id="UP000198287">
    <property type="component" value="Unassembled WGS sequence"/>
</dbReference>
<comment type="caution">
    <text evidence="2">The sequence shown here is derived from an EMBL/GenBank/DDBJ whole genome shotgun (WGS) entry which is preliminary data.</text>
</comment>
<proteinExistence type="predicted"/>
<feature type="compositionally biased region" description="Polar residues" evidence="1">
    <location>
        <begin position="131"/>
        <end position="147"/>
    </location>
</feature>
<feature type="compositionally biased region" description="Polar residues" evidence="1">
    <location>
        <begin position="218"/>
        <end position="227"/>
    </location>
</feature>
<accession>A0A226D5V3</accession>
<feature type="region of interest" description="Disordered" evidence="1">
    <location>
        <begin position="102"/>
        <end position="176"/>
    </location>
</feature>
<feature type="compositionally biased region" description="Low complexity" evidence="1">
    <location>
        <begin position="166"/>
        <end position="176"/>
    </location>
</feature>
<gene>
    <name evidence="2" type="ORF">Fcan01_24724</name>
</gene>
<feature type="compositionally biased region" description="Low complexity" evidence="1">
    <location>
        <begin position="102"/>
        <end position="123"/>
    </location>
</feature>